<gene>
    <name evidence="7" type="ORF">GCM10009093_27280</name>
</gene>
<dbReference type="SUPFAM" id="SSF53335">
    <property type="entry name" value="S-adenosyl-L-methionine-dependent methyltransferases"/>
    <property type="match status" value="1"/>
</dbReference>
<evidence type="ECO:0000256" key="2">
    <source>
        <dbReference type="ARBA" id="ARBA00022603"/>
    </source>
</evidence>
<dbReference type="GO" id="GO:0032259">
    <property type="term" value="P:methylation"/>
    <property type="evidence" value="ECO:0007669"/>
    <property type="project" value="UniProtKB-KW"/>
</dbReference>
<dbReference type="Gene3D" id="3.90.1530.10">
    <property type="entry name" value="Conserved hypothetical protein from pyrococcus furiosus pfu- 392566-001, ParB domain"/>
    <property type="match status" value="1"/>
</dbReference>
<dbReference type="SUPFAM" id="SSF110849">
    <property type="entry name" value="ParB/Sulfiredoxin"/>
    <property type="match status" value="1"/>
</dbReference>
<comment type="catalytic activity">
    <reaction evidence="4">
        <text>a 2'-deoxyadenosine in DNA + S-adenosyl-L-methionine = an N(6)-methyl-2'-deoxyadenosine in DNA + S-adenosyl-L-homocysteine + H(+)</text>
        <dbReference type="Rhea" id="RHEA:15197"/>
        <dbReference type="Rhea" id="RHEA-COMP:12418"/>
        <dbReference type="Rhea" id="RHEA-COMP:12419"/>
        <dbReference type="ChEBI" id="CHEBI:15378"/>
        <dbReference type="ChEBI" id="CHEBI:57856"/>
        <dbReference type="ChEBI" id="CHEBI:59789"/>
        <dbReference type="ChEBI" id="CHEBI:90615"/>
        <dbReference type="ChEBI" id="CHEBI:90616"/>
        <dbReference type="EC" id="2.1.1.72"/>
    </reaction>
</comment>
<dbReference type="SMART" id="SM00470">
    <property type="entry name" value="ParB"/>
    <property type="match status" value="1"/>
</dbReference>
<evidence type="ECO:0000313" key="8">
    <source>
        <dbReference type="Proteomes" id="UP001500791"/>
    </source>
</evidence>
<dbReference type="RefSeq" id="WP_167178135.1">
    <property type="nucleotide sequence ID" value="NZ_BAAAEJ010000009.1"/>
</dbReference>
<dbReference type="EMBL" id="BAAAEJ010000009">
    <property type="protein sequence ID" value="GAA0399286.1"/>
    <property type="molecule type" value="Genomic_DNA"/>
</dbReference>
<dbReference type="Pfam" id="PF01555">
    <property type="entry name" value="N6_N4_Mtase"/>
    <property type="match status" value="1"/>
</dbReference>
<dbReference type="PRINTS" id="PR00508">
    <property type="entry name" value="S21N4MTFRASE"/>
</dbReference>
<dbReference type="InterPro" id="IPR001091">
    <property type="entry name" value="RM_Methyltransferase"/>
</dbReference>
<dbReference type="InterPro" id="IPR015840">
    <property type="entry name" value="DNA_MeTrfase_ParB"/>
</dbReference>
<dbReference type="InterPro" id="IPR029063">
    <property type="entry name" value="SAM-dependent_MTases_sf"/>
</dbReference>
<keyword evidence="8" id="KW-1185">Reference proteome</keyword>
<keyword evidence="3" id="KW-0808">Transferase</keyword>
<evidence type="ECO:0000313" key="7">
    <source>
        <dbReference type="EMBL" id="GAA0399286.1"/>
    </source>
</evidence>
<dbReference type="InterPro" id="IPR036086">
    <property type="entry name" value="ParB/Sulfiredoxin_sf"/>
</dbReference>
<evidence type="ECO:0000256" key="4">
    <source>
        <dbReference type="ARBA" id="ARBA00047942"/>
    </source>
</evidence>
<evidence type="ECO:0000256" key="3">
    <source>
        <dbReference type="ARBA" id="ARBA00022679"/>
    </source>
</evidence>
<name>A0ABP3IE47_9CAUL</name>
<dbReference type="EC" id="2.1.1.-" evidence="5"/>
<dbReference type="Proteomes" id="UP001500791">
    <property type="component" value="Unassembled WGS sequence"/>
</dbReference>
<reference evidence="8" key="1">
    <citation type="journal article" date="2019" name="Int. J. Syst. Evol. Microbiol.">
        <title>The Global Catalogue of Microorganisms (GCM) 10K type strain sequencing project: providing services to taxonomists for standard genome sequencing and annotation.</title>
        <authorList>
            <consortium name="The Broad Institute Genomics Platform"/>
            <consortium name="The Broad Institute Genome Sequencing Center for Infectious Disease"/>
            <person name="Wu L."/>
            <person name="Ma J."/>
        </authorList>
    </citation>
    <scope>NUCLEOTIDE SEQUENCE [LARGE SCALE GENOMIC DNA]</scope>
    <source>
        <strain evidence="8">JCM 13476</strain>
    </source>
</reference>
<evidence type="ECO:0000256" key="5">
    <source>
        <dbReference type="RuleBase" id="RU362026"/>
    </source>
</evidence>
<comment type="caution">
    <text evidence="7">The sequence shown here is derived from an EMBL/GenBank/DDBJ whole genome shotgun (WGS) entry which is preliminary data.</text>
</comment>
<dbReference type="CDD" id="cd16403">
    <property type="entry name" value="ParB_N_like_MT"/>
    <property type="match status" value="1"/>
</dbReference>
<dbReference type="PROSITE" id="PS00092">
    <property type="entry name" value="N6_MTASE"/>
    <property type="match status" value="1"/>
</dbReference>
<dbReference type="Gene3D" id="3.40.50.150">
    <property type="entry name" value="Vaccinia Virus protein VP39"/>
    <property type="match status" value="1"/>
</dbReference>
<dbReference type="InterPro" id="IPR003115">
    <property type="entry name" value="ParB_N"/>
</dbReference>
<keyword evidence="2 7" id="KW-0489">Methyltransferase</keyword>
<feature type="domain" description="ParB-like N-terminal" evidence="6">
    <location>
        <begin position="25"/>
        <end position="111"/>
    </location>
</feature>
<protein>
    <recommendedName>
        <fullName evidence="5">Methyltransferase</fullName>
        <ecNumber evidence="5">2.1.1.-</ecNumber>
    </recommendedName>
</protein>
<proteinExistence type="inferred from homology"/>
<dbReference type="PIRSF" id="PIRSF036758">
    <property type="entry name" value="Aden_M_ParB"/>
    <property type="match status" value="1"/>
</dbReference>
<comment type="similarity">
    <text evidence="1 5">Belongs to the N(4)/N(6)-methyltransferase family.</text>
</comment>
<organism evidence="7 8">
    <name type="scientific">Brevundimonas terrae</name>
    <dbReference type="NCBI Taxonomy" id="363631"/>
    <lineage>
        <taxon>Bacteria</taxon>
        <taxon>Pseudomonadati</taxon>
        <taxon>Pseudomonadota</taxon>
        <taxon>Alphaproteobacteria</taxon>
        <taxon>Caulobacterales</taxon>
        <taxon>Caulobacteraceae</taxon>
        <taxon>Brevundimonas</taxon>
    </lineage>
</organism>
<accession>A0ABP3IE47</accession>
<evidence type="ECO:0000256" key="1">
    <source>
        <dbReference type="ARBA" id="ARBA00006594"/>
    </source>
</evidence>
<sequence length="476" mass="52107">MTSEVEHKNDLIAPRLPNSIQLSIEYHPISALVSEGRKLKLHKASDITALAKAIEVFGFLVPVLIDQDSKIISGNGRVEAARKLGLSDVPCIRIRHLSADQLRVFRIAENQLGQLASWDTEALGLELQDLSNIDLGFSLEVTGLTSARIDSLILEGDGGGENADTLPDRPQEPVSRLGDLWLLGDHRLYCGDATAPETMAALLQGDAVRVVVTDPPYNVEVAGHITGSGKHDEFVMASGEMSDDEFTQFLIQVLLRSSEALVEGGLCYFCMDWRHMAHTLAAADHAKMELLNLIVWDKTSGGMGSFYRSRHELIFLFRKSGASHLNRVELGKHGRNRANVWAYEGVNGFGAKKAKAREMHPTVKPMALIRDAILDSSSPGDVVLDLFSGSGTTIIASEAARRHGRASELDPRYVDVGVMRWQDYTGRPAILATTGQTFQQVRAQRQEQPNAQPQLSVVPSALPQARVRVRTRALAA</sequence>
<evidence type="ECO:0000259" key="6">
    <source>
        <dbReference type="SMART" id="SM00470"/>
    </source>
</evidence>
<dbReference type="InterPro" id="IPR002941">
    <property type="entry name" value="DNA_methylase_N4/N6"/>
</dbReference>
<dbReference type="GO" id="GO:0008168">
    <property type="term" value="F:methyltransferase activity"/>
    <property type="evidence" value="ECO:0007669"/>
    <property type="project" value="UniProtKB-KW"/>
</dbReference>
<dbReference type="InterPro" id="IPR002052">
    <property type="entry name" value="DNA_methylase_N6_adenine_CS"/>
</dbReference>